<dbReference type="AlphaFoldDB" id="A0A9D4KHD4"/>
<protein>
    <submittedName>
        <fullName evidence="1">Uncharacterized protein</fullName>
    </submittedName>
</protein>
<organism evidence="1 2">
    <name type="scientific">Dreissena polymorpha</name>
    <name type="common">Zebra mussel</name>
    <name type="synonym">Mytilus polymorpha</name>
    <dbReference type="NCBI Taxonomy" id="45954"/>
    <lineage>
        <taxon>Eukaryota</taxon>
        <taxon>Metazoa</taxon>
        <taxon>Spiralia</taxon>
        <taxon>Lophotrochozoa</taxon>
        <taxon>Mollusca</taxon>
        <taxon>Bivalvia</taxon>
        <taxon>Autobranchia</taxon>
        <taxon>Heteroconchia</taxon>
        <taxon>Euheterodonta</taxon>
        <taxon>Imparidentia</taxon>
        <taxon>Neoheterodontei</taxon>
        <taxon>Myida</taxon>
        <taxon>Dreissenoidea</taxon>
        <taxon>Dreissenidae</taxon>
        <taxon>Dreissena</taxon>
    </lineage>
</organism>
<gene>
    <name evidence="1" type="ORF">DPMN_112595</name>
</gene>
<name>A0A9D4KHD4_DREPO</name>
<reference evidence="1" key="2">
    <citation type="submission" date="2020-11" db="EMBL/GenBank/DDBJ databases">
        <authorList>
            <person name="McCartney M.A."/>
            <person name="Auch B."/>
            <person name="Kono T."/>
            <person name="Mallez S."/>
            <person name="Becker A."/>
            <person name="Gohl D.M."/>
            <person name="Silverstein K.A.T."/>
            <person name="Koren S."/>
            <person name="Bechman K.B."/>
            <person name="Herman A."/>
            <person name="Abrahante J.E."/>
            <person name="Garbe J."/>
        </authorList>
    </citation>
    <scope>NUCLEOTIDE SEQUENCE</scope>
    <source>
        <strain evidence="1">Duluth1</strain>
        <tissue evidence="1">Whole animal</tissue>
    </source>
</reference>
<evidence type="ECO:0000313" key="1">
    <source>
        <dbReference type="EMBL" id="KAH3839171.1"/>
    </source>
</evidence>
<comment type="caution">
    <text evidence="1">The sequence shown here is derived from an EMBL/GenBank/DDBJ whole genome shotgun (WGS) entry which is preliminary data.</text>
</comment>
<sequence>MFSCEFVAAMVANYLECKQFEDSNDTLCDIVECVVLLVNRTVTMHVLTKYDLINSCVDKDYFAELLEQKLNSGLSWDVFVTAFVLFVAVVHERSKYNLEGFYHLVKIQDVFRKYRLNDWLKNNLVNGMHLLIIVSMFVE</sequence>
<reference evidence="1" key="1">
    <citation type="journal article" date="2019" name="bioRxiv">
        <title>The Genome of the Zebra Mussel, Dreissena polymorpha: A Resource for Invasive Species Research.</title>
        <authorList>
            <person name="McCartney M.A."/>
            <person name="Auch B."/>
            <person name="Kono T."/>
            <person name="Mallez S."/>
            <person name="Zhang Y."/>
            <person name="Obille A."/>
            <person name="Becker A."/>
            <person name="Abrahante J.E."/>
            <person name="Garbe J."/>
            <person name="Badalamenti J.P."/>
            <person name="Herman A."/>
            <person name="Mangelson H."/>
            <person name="Liachko I."/>
            <person name="Sullivan S."/>
            <person name="Sone E.D."/>
            <person name="Koren S."/>
            <person name="Silverstein K.A.T."/>
            <person name="Beckman K.B."/>
            <person name="Gohl D.M."/>
        </authorList>
    </citation>
    <scope>NUCLEOTIDE SEQUENCE</scope>
    <source>
        <strain evidence="1">Duluth1</strain>
        <tissue evidence="1">Whole animal</tissue>
    </source>
</reference>
<proteinExistence type="predicted"/>
<dbReference type="Proteomes" id="UP000828390">
    <property type="component" value="Unassembled WGS sequence"/>
</dbReference>
<dbReference type="EMBL" id="JAIWYP010000004">
    <property type="protein sequence ID" value="KAH3839171.1"/>
    <property type="molecule type" value="Genomic_DNA"/>
</dbReference>
<keyword evidence="2" id="KW-1185">Reference proteome</keyword>
<accession>A0A9D4KHD4</accession>
<evidence type="ECO:0000313" key="2">
    <source>
        <dbReference type="Proteomes" id="UP000828390"/>
    </source>
</evidence>